<sequence>MGGKMAKNCHYDDKHDYNRCCDNSSVISQNYCNEYRSMFDDYPVRNSTTTNRSSRGEDQKLKFTENTHLLDGLHPQRSNMPNTNPYLPVAFLTSNDSAVNCNRKRSNRF</sequence>
<keyword evidence="3" id="KW-1185">Reference proteome</keyword>
<dbReference type="Proteomes" id="UP000031036">
    <property type="component" value="Unassembled WGS sequence"/>
</dbReference>
<accession>A0A0B2UMX6</accession>
<dbReference type="AlphaFoldDB" id="A0A0B2UMX6"/>
<organism evidence="2 3">
    <name type="scientific">Toxocara canis</name>
    <name type="common">Canine roundworm</name>
    <dbReference type="NCBI Taxonomy" id="6265"/>
    <lineage>
        <taxon>Eukaryota</taxon>
        <taxon>Metazoa</taxon>
        <taxon>Ecdysozoa</taxon>
        <taxon>Nematoda</taxon>
        <taxon>Chromadorea</taxon>
        <taxon>Rhabditida</taxon>
        <taxon>Spirurina</taxon>
        <taxon>Ascaridomorpha</taxon>
        <taxon>Ascaridoidea</taxon>
        <taxon>Toxocaridae</taxon>
        <taxon>Toxocara</taxon>
    </lineage>
</organism>
<name>A0A0B2UMX6_TOXCA</name>
<dbReference type="EMBL" id="JPKZ01003257">
    <property type="protein sequence ID" value="KHN72356.1"/>
    <property type="molecule type" value="Genomic_DNA"/>
</dbReference>
<feature type="region of interest" description="Disordered" evidence="1">
    <location>
        <begin position="43"/>
        <end position="62"/>
    </location>
</feature>
<proteinExistence type="predicted"/>
<evidence type="ECO:0000313" key="2">
    <source>
        <dbReference type="EMBL" id="KHN72356.1"/>
    </source>
</evidence>
<evidence type="ECO:0000256" key="1">
    <source>
        <dbReference type="SAM" id="MobiDB-lite"/>
    </source>
</evidence>
<comment type="caution">
    <text evidence="2">The sequence shown here is derived from an EMBL/GenBank/DDBJ whole genome shotgun (WGS) entry which is preliminary data.</text>
</comment>
<protein>
    <submittedName>
        <fullName evidence="2">Uncharacterized protein</fullName>
    </submittedName>
</protein>
<evidence type="ECO:0000313" key="3">
    <source>
        <dbReference type="Proteomes" id="UP000031036"/>
    </source>
</evidence>
<reference evidence="2 3" key="1">
    <citation type="submission" date="2014-11" db="EMBL/GenBank/DDBJ databases">
        <title>Genetic blueprint of the zoonotic pathogen Toxocara canis.</title>
        <authorList>
            <person name="Zhu X.-Q."/>
            <person name="Korhonen P.K."/>
            <person name="Cai H."/>
            <person name="Young N.D."/>
            <person name="Nejsum P."/>
            <person name="von Samson-Himmelstjerna G."/>
            <person name="Boag P.R."/>
            <person name="Tan P."/>
            <person name="Li Q."/>
            <person name="Min J."/>
            <person name="Yang Y."/>
            <person name="Wang X."/>
            <person name="Fang X."/>
            <person name="Hall R.S."/>
            <person name="Hofmann A."/>
            <person name="Sternberg P.W."/>
            <person name="Jex A.R."/>
            <person name="Gasser R.B."/>
        </authorList>
    </citation>
    <scope>NUCLEOTIDE SEQUENCE [LARGE SCALE GENOMIC DNA]</scope>
    <source>
        <strain evidence="2">PN_DK_2014</strain>
    </source>
</reference>
<gene>
    <name evidence="2" type="ORF">Tcan_12978</name>
</gene>